<keyword evidence="11" id="KW-1185">Reference proteome</keyword>
<dbReference type="Proteomes" id="UP000580856">
    <property type="component" value="Unassembled WGS sequence"/>
</dbReference>
<feature type="transmembrane region" description="Helical" evidence="8">
    <location>
        <begin position="20"/>
        <end position="39"/>
    </location>
</feature>
<dbReference type="InterPro" id="IPR006665">
    <property type="entry name" value="OmpA-like"/>
</dbReference>
<evidence type="ECO:0000256" key="5">
    <source>
        <dbReference type="ARBA" id="ARBA00022989"/>
    </source>
</evidence>
<accession>A0A846QR40</accession>
<keyword evidence="5 8" id="KW-1133">Transmembrane helix</keyword>
<feature type="domain" description="OmpA-like" evidence="9">
    <location>
        <begin position="107"/>
        <end position="231"/>
    </location>
</feature>
<gene>
    <name evidence="10" type="ORF">GGQ74_001495</name>
</gene>
<dbReference type="AlphaFoldDB" id="A0A846QR40"/>
<comment type="caution">
    <text evidence="10">The sequence shown here is derived from an EMBL/GenBank/DDBJ whole genome shotgun (WGS) entry which is preliminary data.</text>
</comment>
<dbReference type="Gene3D" id="3.30.1330.60">
    <property type="entry name" value="OmpA-like domain"/>
    <property type="match status" value="1"/>
</dbReference>
<comment type="subcellular location">
    <subcellularLocation>
        <location evidence="1">Cell membrane</location>
        <topology evidence="1">Single-pass membrane protein</topology>
    </subcellularLocation>
</comment>
<reference evidence="10 11" key="1">
    <citation type="submission" date="2020-03" db="EMBL/GenBank/DDBJ databases">
        <title>Genomic Encyclopedia of Type Strains, Phase IV (KMG-IV): sequencing the most valuable type-strain genomes for metagenomic binning, comparative biology and taxonomic classification.</title>
        <authorList>
            <person name="Goeker M."/>
        </authorList>
    </citation>
    <scope>NUCLEOTIDE SEQUENCE [LARGE SCALE GENOMIC DNA]</scope>
    <source>
        <strain evidence="10 11">DSM 24233</strain>
    </source>
</reference>
<dbReference type="InterPro" id="IPR050330">
    <property type="entry name" value="Bact_OuterMem_StrucFunc"/>
</dbReference>
<evidence type="ECO:0000313" key="11">
    <source>
        <dbReference type="Proteomes" id="UP000580856"/>
    </source>
</evidence>
<evidence type="ECO:0000256" key="7">
    <source>
        <dbReference type="PROSITE-ProRule" id="PRU00473"/>
    </source>
</evidence>
<protein>
    <submittedName>
        <fullName evidence="10">Chemotaxis protein MotB</fullName>
    </submittedName>
</protein>
<dbReference type="GO" id="GO:0005886">
    <property type="term" value="C:plasma membrane"/>
    <property type="evidence" value="ECO:0007669"/>
    <property type="project" value="UniProtKB-SubCell"/>
</dbReference>
<comment type="similarity">
    <text evidence="2">Belongs to the MotB family.</text>
</comment>
<evidence type="ECO:0000256" key="4">
    <source>
        <dbReference type="ARBA" id="ARBA00022692"/>
    </source>
</evidence>
<dbReference type="PROSITE" id="PS51123">
    <property type="entry name" value="OMPA_2"/>
    <property type="match status" value="1"/>
</dbReference>
<keyword evidence="4 8" id="KW-0812">Transmembrane</keyword>
<evidence type="ECO:0000256" key="8">
    <source>
        <dbReference type="SAM" id="Phobius"/>
    </source>
</evidence>
<dbReference type="Pfam" id="PF00691">
    <property type="entry name" value="OmpA"/>
    <property type="match status" value="1"/>
</dbReference>
<dbReference type="RefSeq" id="WP_167940871.1">
    <property type="nucleotide sequence ID" value="NZ_JAATJA010000001.1"/>
</dbReference>
<dbReference type="PANTHER" id="PTHR30329:SF21">
    <property type="entry name" value="LIPOPROTEIN YIAD-RELATED"/>
    <property type="match status" value="1"/>
</dbReference>
<evidence type="ECO:0000256" key="1">
    <source>
        <dbReference type="ARBA" id="ARBA00004162"/>
    </source>
</evidence>
<evidence type="ECO:0000256" key="6">
    <source>
        <dbReference type="ARBA" id="ARBA00023136"/>
    </source>
</evidence>
<dbReference type="SUPFAM" id="SSF103088">
    <property type="entry name" value="OmpA-like"/>
    <property type="match status" value="1"/>
</dbReference>
<dbReference type="InterPro" id="IPR036737">
    <property type="entry name" value="OmpA-like_sf"/>
</dbReference>
<proteinExistence type="inferred from homology"/>
<dbReference type="PANTHER" id="PTHR30329">
    <property type="entry name" value="STATOR ELEMENT OF FLAGELLAR MOTOR COMPLEX"/>
    <property type="match status" value="1"/>
</dbReference>
<sequence length="231" mass="25686">MIRFSERRAANERDAGSWELSFADMMTLILCFFILVVAVSEVDSRQYSQVAESLGDAMNVRKPANATKAEDVPESVRIRIRTLAQIEKDLAQRIGHERDAVDIEKRPDAVAVNLHGAVFFDLGSAELTPRALATLDHILPALQGVPYRLTVEGHTDDIPIQSEIFPSNWELSAARASAVARHLIDKGFPPEQIQVKGLADTRPKFANRDAFGNPIPENQARNRRIVLLVEP</sequence>
<evidence type="ECO:0000256" key="2">
    <source>
        <dbReference type="ARBA" id="ARBA00008914"/>
    </source>
</evidence>
<organism evidence="10 11">
    <name type="scientific">Desulfobaculum xiamenense</name>
    <dbReference type="NCBI Taxonomy" id="995050"/>
    <lineage>
        <taxon>Bacteria</taxon>
        <taxon>Pseudomonadati</taxon>
        <taxon>Thermodesulfobacteriota</taxon>
        <taxon>Desulfovibrionia</taxon>
        <taxon>Desulfovibrionales</taxon>
        <taxon>Desulfovibrionaceae</taxon>
        <taxon>Desulfobaculum</taxon>
    </lineage>
</organism>
<dbReference type="InterPro" id="IPR025713">
    <property type="entry name" value="MotB-like_N_dom"/>
</dbReference>
<keyword evidence="3" id="KW-1003">Cell membrane</keyword>
<evidence type="ECO:0000259" key="9">
    <source>
        <dbReference type="PROSITE" id="PS51123"/>
    </source>
</evidence>
<evidence type="ECO:0000256" key="3">
    <source>
        <dbReference type="ARBA" id="ARBA00022475"/>
    </source>
</evidence>
<name>A0A846QR40_9BACT</name>
<dbReference type="EMBL" id="JAATJA010000001">
    <property type="protein sequence ID" value="NJB67855.1"/>
    <property type="molecule type" value="Genomic_DNA"/>
</dbReference>
<keyword evidence="6 7" id="KW-0472">Membrane</keyword>
<dbReference type="Pfam" id="PF13677">
    <property type="entry name" value="MotB_plug"/>
    <property type="match status" value="1"/>
</dbReference>
<evidence type="ECO:0000313" key="10">
    <source>
        <dbReference type="EMBL" id="NJB67855.1"/>
    </source>
</evidence>
<dbReference type="CDD" id="cd07185">
    <property type="entry name" value="OmpA_C-like"/>
    <property type="match status" value="1"/>
</dbReference>